<accession>F0W4T2</accession>
<evidence type="ECO:0000313" key="1">
    <source>
        <dbReference type="EMBL" id="CCA16118.1"/>
    </source>
</evidence>
<reference evidence="1" key="2">
    <citation type="submission" date="2011-02" db="EMBL/GenBank/DDBJ databases">
        <authorList>
            <person name="MacLean D."/>
        </authorList>
    </citation>
    <scope>NUCLEOTIDE SEQUENCE</scope>
</reference>
<dbReference type="HOGENOM" id="CLU_2268837_0_0_1"/>
<sequence length="103" mass="11816">MQRLPSLRHHVTIYLRWFMDHTGPQCRCVHANRHTQHLQGTHRDSMFPIGTPLDGEIYSTAIFRPQLLQSSTVTISPEISVSNSAVYNIHSHIATSNDRLREV</sequence>
<organism evidence="1">
    <name type="scientific">Albugo laibachii Nc14</name>
    <dbReference type="NCBI Taxonomy" id="890382"/>
    <lineage>
        <taxon>Eukaryota</taxon>
        <taxon>Sar</taxon>
        <taxon>Stramenopiles</taxon>
        <taxon>Oomycota</taxon>
        <taxon>Peronosporomycetes</taxon>
        <taxon>Albuginales</taxon>
        <taxon>Albuginaceae</taxon>
        <taxon>Albugo</taxon>
    </lineage>
</organism>
<reference evidence="1" key="1">
    <citation type="journal article" date="2011" name="PLoS Biol.">
        <title>Gene gain and loss during evolution of obligate parasitism in the white rust pathogen of Arabidopsis thaliana.</title>
        <authorList>
            <person name="Kemen E."/>
            <person name="Gardiner A."/>
            <person name="Schultz-Larsen T."/>
            <person name="Kemen A.C."/>
            <person name="Balmuth A.L."/>
            <person name="Robert-Seilaniantz A."/>
            <person name="Bailey K."/>
            <person name="Holub E."/>
            <person name="Studholme D.J."/>
            <person name="Maclean D."/>
            <person name="Jones J.D."/>
        </authorList>
    </citation>
    <scope>NUCLEOTIDE SEQUENCE</scope>
</reference>
<protein>
    <submittedName>
        <fullName evidence="1">AlNc14C18G1900 protein</fullName>
    </submittedName>
</protein>
<proteinExistence type="predicted"/>
<dbReference type="EMBL" id="FR824063">
    <property type="protein sequence ID" value="CCA16118.1"/>
    <property type="molecule type" value="Genomic_DNA"/>
</dbReference>
<dbReference type="AlphaFoldDB" id="F0W4T2"/>
<gene>
    <name evidence="1" type="primary">AlNc14C18G1900</name>
    <name evidence="1" type="ORF">ALNC14_022610</name>
</gene>
<name>F0W4T2_9STRA</name>